<reference evidence="1 2" key="1">
    <citation type="journal article" date="2018" name="Science">
        <title>The opium poppy genome and morphinan production.</title>
        <authorList>
            <person name="Guo L."/>
            <person name="Winzer T."/>
            <person name="Yang X."/>
            <person name="Li Y."/>
            <person name="Ning Z."/>
            <person name="He Z."/>
            <person name="Teodor R."/>
            <person name="Lu Y."/>
            <person name="Bowser T.A."/>
            <person name="Graham I.A."/>
            <person name="Ye K."/>
        </authorList>
    </citation>
    <scope>NUCLEOTIDE SEQUENCE [LARGE SCALE GENOMIC DNA]</scope>
    <source>
        <strain evidence="2">cv. HN1</strain>
        <tissue evidence="1">Leaves</tissue>
    </source>
</reference>
<evidence type="ECO:0000313" key="1">
    <source>
        <dbReference type="EMBL" id="RZC54974.1"/>
    </source>
</evidence>
<proteinExistence type="predicted"/>
<name>A0A4Y7J1F9_PAPSO</name>
<gene>
    <name evidence="1" type="ORF">C5167_013821</name>
</gene>
<dbReference type="Proteomes" id="UP000316621">
    <property type="component" value="Chromosome 3"/>
</dbReference>
<evidence type="ECO:0000313" key="2">
    <source>
        <dbReference type="Proteomes" id="UP000316621"/>
    </source>
</evidence>
<organism evidence="1 2">
    <name type="scientific">Papaver somniferum</name>
    <name type="common">Opium poppy</name>
    <dbReference type="NCBI Taxonomy" id="3469"/>
    <lineage>
        <taxon>Eukaryota</taxon>
        <taxon>Viridiplantae</taxon>
        <taxon>Streptophyta</taxon>
        <taxon>Embryophyta</taxon>
        <taxon>Tracheophyta</taxon>
        <taxon>Spermatophyta</taxon>
        <taxon>Magnoliopsida</taxon>
        <taxon>Ranunculales</taxon>
        <taxon>Papaveraceae</taxon>
        <taxon>Papaveroideae</taxon>
        <taxon>Papaver</taxon>
    </lineage>
</organism>
<accession>A0A4Y7J1F9</accession>
<keyword evidence="2" id="KW-1185">Reference proteome</keyword>
<dbReference type="EMBL" id="CM010717">
    <property type="protein sequence ID" value="RZC54974.1"/>
    <property type="molecule type" value="Genomic_DNA"/>
</dbReference>
<sequence length="116" mass="13025">MEKKFSLEFMNVCLSNSGISIASQVIIPSNKISVIKSTNEPISFALRLRRLLYCLVGMIPSKEIHRILLSYIPEDNELMLDNFHVPTIVIRRGFTAPFCGSGFYSDAAQRLTPMTA</sequence>
<dbReference type="Gramene" id="RZC54974">
    <property type="protein sequence ID" value="RZC54974"/>
    <property type="gene ID" value="C5167_013821"/>
</dbReference>
<dbReference type="AlphaFoldDB" id="A0A4Y7J1F9"/>
<protein>
    <submittedName>
        <fullName evidence="1">Uncharacterized protein</fullName>
    </submittedName>
</protein>